<dbReference type="Proteomes" id="UP001500665">
    <property type="component" value="Unassembled WGS sequence"/>
</dbReference>
<evidence type="ECO:0000313" key="2">
    <source>
        <dbReference type="EMBL" id="GAA0957597.1"/>
    </source>
</evidence>
<feature type="transmembrane region" description="Helical" evidence="1">
    <location>
        <begin position="21"/>
        <end position="47"/>
    </location>
</feature>
<reference evidence="2 3" key="1">
    <citation type="journal article" date="2019" name="Int. J. Syst. Evol. Microbiol.">
        <title>The Global Catalogue of Microorganisms (GCM) 10K type strain sequencing project: providing services to taxonomists for standard genome sequencing and annotation.</title>
        <authorList>
            <consortium name="The Broad Institute Genomics Platform"/>
            <consortium name="The Broad Institute Genome Sequencing Center for Infectious Disease"/>
            <person name="Wu L."/>
            <person name="Ma J."/>
        </authorList>
    </citation>
    <scope>NUCLEOTIDE SEQUENCE [LARGE SCALE GENOMIC DNA]</scope>
    <source>
        <strain evidence="2 3">JCM 10696</strain>
    </source>
</reference>
<feature type="transmembrane region" description="Helical" evidence="1">
    <location>
        <begin position="81"/>
        <end position="102"/>
    </location>
</feature>
<protein>
    <recommendedName>
        <fullName evidence="4">SPW repeat-containing protein</fullName>
    </recommendedName>
</protein>
<organism evidence="2 3">
    <name type="scientific">Actinocorallia libanotica</name>
    <dbReference type="NCBI Taxonomy" id="46162"/>
    <lineage>
        <taxon>Bacteria</taxon>
        <taxon>Bacillati</taxon>
        <taxon>Actinomycetota</taxon>
        <taxon>Actinomycetes</taxon>
        <taxon>Streptosporangiales</taxon>
        <taxon>Thermomonosporaceae</taxon>
        <taxon>Actinocorallia</taxon>
    </lineage>
</organism>
<comment type="caution">
    <text evidence="2">The sequence shown here is derived from an EMBL/GenBank/DDBJ whole genome shotgun (WGS) entry which is preliminary data.</text>
</comment>
<keyword evidence="1" id="KW-0472">Membrane</keyword>
<evidence type="ECO:0008006" key="4">
    <source>
        <dbReference type="Google" id="ProtNLM"/>
    </source>
</evidence>
<gene>
    <name evidence="2" type="ORF">GCM10009550_45210</name>
</gene>
<sequence length="111" mass="12235">MRGTDLSMTVTWRDRFVRRDNPITAVINVITGIVVGIIVLGIVLVWADGNRGNALVDWILDAASWLTTPFHGMFTPDDPDLALLFNWGLAAIVYWIIGSLLARVSRGRGTV</sequence>
<accession>A0ABN1RHX9</accession>
<proteinExistence type="predicted"/>
<dbReference type="EMBL" id="BAAAHH010000019">
    <property type="protein sequence ID" value="GAA0957597.1"/>
    <property type="molecule type" value="Genomic_DNA"/>
</dbReference>
<keyword evidence="1" id="KW-0812">Transmembrane</keyword>
<keyword evidence="3" id="KW-1185">Reference proteome</keyword>
<keyword evidence="1" id="KW-1133">Transmembrane helix</keyword>
<evidence type="ECO:0000313" key="3">
    <source>
        <dbReference type="Proteomes" id="UP001500665"/>
    </source>
</evidence>
<name>A0ABN1RHX9_9ACTN</name>
<evidence type="ECO:0000256" key="1">
    <source>
        <dbReference type="SAM" id="Phobius"/>
    </source>
</evidence>